<comment type="catalytic activity">
    <reaction evidence="3">
        <text>L-methionyl-[protein] + [thioredoxin]-disulfide + H2O = L-methionyl-(S)-S-oxide-[protein] + [thioredoxin]-dithiol</text>
        <dbReference type="Rhea" id="RHEA:14217"/>
        <dbReference type="Rhea" id="RHEA-COMP:10698"/>
        <dbReference type="Rhea" id="RHEA-COMP:10700"/>
        <dbReference type="Rhea" id="RHEA-COMP:12313"/>
        <dbReference type="Rhea" id="RHEA-COMP:12315"/>
        <dbReference type="ChEBI" id="CHEBI:15377"/>
        <dbReference type="ChEBI" id="CHEBI:16044"/>
        <dbReference type="ChEBI" id="CHEBI:29950"/>
        <dbReference type="ChEBI" id="CHEBI:44120"/>
        <dbReference type="ChEBI" id="CHEBI:50058"/>
        <dbReference type="EC" id="1.8.4.11"/>
    </reaction>
</comment>
<reference evidence="6 7" key="1">
    <citation type="submission" date="2018-02" db="EMBL/GenBank/DDBJ databases">
        <title>Genomic Encyclopedia of Archaeal and Bacterial Type Strains, Phase II (KMG-II): from individual species to whole genera.</title>
        <authorList>
            <person name="Goeker M."/>
        </authorList>
    </citation>
    <scope>NUCLEOTIDE SEQUENCE [LARGE SCALE GENOMIC DNA]</scope>
    <source>
        <strain evidence="6 7">DSM 29526</strain>
    </source>
</reference>
<dbReference type="Proteomes" id="UP000237662">
    <property type="component" value="Unassembled WGS sequence"/>
</dbReference>
<evidence type="ECO:0000313" key="7">
    <source>
        <dbReference type="Proteomes" id="UP000237662"/>
    </source>
</evidence>
<comment type="catalytic activity">
    <reaction evidence="4">
        <text>[thioredoxin]-disulfide + L-methionine + H2O = L-methionine (S)-S-oxide + [thioredoxin]-dithiol</text>
        <dbReference type="Rhea" id="RHEA:19993"/>
        <dbReference type="Rhea" id="RHEA-COMP:10698"/>
        <dbReference type="Rhea" id="RHEA-COMP:10700"/>
        <dbReference type="ChEBI" id="CHEBI:15377"/>
        <dbReference type="ChEBI" id="CHEBI:29950"/>
        <dbReference type="ChEBI" id="CHEBI:50058"/>
        <dbReference type="ChEBI" id="CHEBI:57844"/>
        <dbReference type="ChEBI" id="CHEBI:58772"/>
        <dbReference type="EC" id="1.8.4.11"/>
    </reaction>
</comment>
<evidence type="ECO:0000256" key="3">
    <source>
        <dbReference type="ARBA" id="ARBA00047806"/>
    </source>
</evidence>
<gene>
    <name evidence="6" type="ORF">CLV84_2213</name>
</gene>
<dbReference type="InterPro" id="IPR036509">
    <property type="entry name" value="Met_Sox_Rdtase_MsrA_sf"/>
</dbReference>
<sequence length="170" mass="19598">MLAWVAEWKRIGLGGGCHWCTEGVFVSLPGVKRVDQGWIGSAPPYEAPSEAVIVHFDPGRISLEALIDVHLQTHSATRAHIFRGKYRSAVYYYSEEERRESERILSALGRALDEPLLTKVLPLRVFTFSLPEHRDYYRSDPERPFCRRYITPKLDRLRADRPDLFSALKQ</sequence>
<dbReference type="PANTHER" id="PTHR43774:SF1">
    <property type="entry name" value="PEPTIDE METHIONINE SULFOXIDE REDUCTASE MSRA 2"/>
    <property type="match status" value="1"/>
</dbReference>
<dbReference type="SUPFAM" id="SSF55068">
    <property type="entry name" value="Peptide methionine sulfoxide reductase"/>
    <property type="match status" value="1"/>
</dbReference>
<dbReference type="Gene3D" id="3.30.1060.10">
    <property type="entry name" value="Peptide methionine sulphoxide reductase MsrA"/>
    <property type="match status" value="1"/>
</dbReference>
<dbReference type="Pfam" id="PF01625">
    <property type="entry name" value="PMSR"/>
    <property type="match status" value="1"/>
</dbReference>
<name>A0A2S6I2C8_9BACT</name>
<dbReference type="PANTHER" id="PTHR43774">
    <property type="entry name" value="PEPTIDE METHIONINE SULFOXIDE REDUCTASE"/>
    <property type="match status" value="1"/>
</dbReference>
<organism evidence="6 7">
    <name type="scientific">Neolewinella xylanilytica</name>
    <dbReference type="NCBI Taxonomy" id="1514080"/>
    <lineage>
        <taxon>Bacteria</taxon>
        <taxon>Pseudomonadati</taxon>
        <taxon>Bacteroidota</taxon>
        <taxon>Saprospiria</taxon>
        <taxon>Saprospirales</taxon>
        <taxon>Lewinellaceae</taxon>
        <taxon>Neolewinella</taxon>
    </lineage>
</organism>
<keyword evidence="7" id="KW-1185">Reference proteome</keyword>
<protein>
    <recommendedName>
        <fullName evidence="1">peptide-methionine (S)-S-oxide reductase</fullName>
        <ecNumber evidence="1">1.8.4.11</ecNumber>
    </recommendedName>
</protein>
<keyword evidence="2" id="KW-0560">Oxidoreductase</keyword>
<evidence type="ECO:0000256" key="1">
    <source>
        <dbReference type="ARBA" id="ARBA00012502"/>
    </source>
</evidence>
<dbReference type="AlphaFoldDB" id="A0A2S6I2C8"/>
<dbReference type="InterPro" id="IPR002569">
    <property type="entry name" value="Met_Sox_Rdtase_MsrA_dom"/>
</dbReference>
<evidence type="ECO:0000256" key="4">
    <source>
        <dbReference type="ARBA" id="ARBA00048782"/>
    </source>
</evidence>
<dbReference type="EC" id="1.8.4.11" evidence="1"/>
<evidence type="ECO:0000259" key="5">
    <source>
        <dbReference type="Pfam" id="PF01625"/>
    </source>
</evidence>
<comment type="caution">
    <text evidence="6">The sequence shown here is derived from an EMBL/GenBank/DDBJ whole genome shotgun (WGS) entry which is preliminary data.</text>
</comment>
<accession>A0A2S6I2C8</accession>
<feature type="domain" description="Peptide methionine sulphoxide reductase MsrA" evidence="5">
    <location>
        <begin position="11"/>
        <end position="146"/>
    </location>
</feature>
<evidence type="ECO:0000256" key="2">
    <source>
        <dbReference type="ARBA" id="ARBA00023002"/>
    </source>
</evidence>
<proteinExistence type="predicted"/>
<evidence type="ECO:0000313" key="6">
    <source>
        <dbReference type="EMBL" id="PPK85318.1"/>
    </source>
</evidence>
<dbReference type="EMBL" id="PTJC01000006">
    <property type="protein sequence ID" value="PPK85318.1"/>
    <property type="molecule type" value="Genomic_DNA"/>
</dbReference>
<dbReference type="GO" id="GO:0008113">
    <property type="term" value="F:peptide-methionine (S)-S-oxide reductase activity"/>
    <property type="evidence" value="ECO:0007669"/>
    <property type="project" value="UniProtKB-EC"/>
</dbReference>